<organism evidence="7">
    <name type="scientific">mine drainage metagenome</name>
    <dbReference type="NCBI Taxonomy" id="410659"/>
    <lineage>
        <taxon>unclassified sequences</taxon>
        <taxon>metagenomes</taxon>
        <taxon>ecological metagenomes</taxon>
    </lineage>
</organism>
<dbReference type="EMBL" id="AUZX01014506">
    <property type="protein sequence ID" value="EQD32015.1"/>
    <property type="molecule type" value="Genomic_DNA"/>
</dbReference>
<evidence type="ECO:0000256" key="3">
    <source>
        <dbReference type="ARBA" id="ARBA00022806"/>
    </source>
</evidence>
<keyword evidence="3 7" id="KW-0347">Helicase</keyword>
<evidence type="ECO:0000256" key="4">
    <source>
        <dbReference type="ARBA" id="ARBA00023125"/>
    </source>
</evidence>
<feature type="domain" description="Helicase ATP-binding" evidence="6">
    <location>
        <begin position="82"/>
        <end position="233"/>
    </location>
</feature>
<evidence type="ECO:0000259" key="6">
    <source>
        <dbReference type="PROSITE" id="PS51192"/>
    </source>
</evidence>
<dbReference type="PANTHER" id="PTHR47964">
    <property type="entry name" value="ATP-DEPENDENT DNA HELICASE HOMOLOG RECG, CHLOROPLASTIC"/>
    <property type="match status" value="1"/>
</dbReference>
<keyword evidence="3 7" id="KW-0067">ATP-binding</keyword>
<keyword evidence="5" id="KW-0234">DNA repair</keyword>
<reference evidence="7" key="2">
    <citation type="journal article" date="2014" name="ISME J.">
        <title>Microbial stratification in low pH oxic and suboxic macroscopic growths along an acid mine drainage.</title>
        <authorList>
            <person name="Mendez-Garcia C."/>
            <person name="Mesa V."/>
            <person name="Sprenger R.R."/>
            <person name="Richter M."/>
            <person name="Diez M.S."/>
            <person name="Solano J."/>
            <person name="Bargiela R."/>
            <person name="Golyshina O.V."/>
            <person name="Manteca A."/>
            <person name="Ramos J.L."/>
            <person name="Gallego J.R."/>
            <person name="Llorente I."/>
            <person name="Martins Dos Santos V.A."/>
            <person name="Jensen O.N."/>
            <person name="Pelaez A.I."/>
            <person name="Sanchez J."/>
            <person name="Ferrer M."/>
        </authorList>
    </citation>
    <scope>NUCLEOTIDE SEQUENCE</scope>
</reference>
<comment type="caution">
    <text evidence="7">The sequence shown here is derived from an EMBL/GenBank/DDBJ whole genome shotgun (WGS) entry which is preliminary data.</text>
</comment>
<protein>
    <submittedName>
        <fullName evidence="7">ATP-dependent DNA helicase RecG</fullName>
    </submittedName>
</protein>
<dbReference type="GO" id="GO:0006281">
    <property type="term" value="P:DNA repair"/>
    <property type="evidence" value="ECO:0007669"/>
    <property type="project" value="UniProtKB-KW"/>
</dbReference>
<evidence type="ECO:0000256" key="5">
    <source>
        <dbReference type="ARBA" id="ARBA00023204"/>
    </source>
</evidence>
<dbReference type="InterPro" id="IPR014001">
    <property type="entry name" value="Helicase_ATP-bd"/>
</dbReference>
<dbReference type="PROSITE" id="PS51192">
    <property type="entry name" value="HELICASE_ATP_BIND_1"/>
    <property type="match status" value="1"/>
</dbReference>
<dbReference type="GO" id="GO:0005524">
    <property type="term" value="F:ATP binding"/>
    <property type="evidence" value="ECO:0007669"/>
    <property type="project" value="InterPro"/>
</dbReference>
<keyword evidence="3 7" id="KW-0547">Nucleotide-binding</keyword>
<reference evidence="7" key="1">
    <citation type="submission" date="2013-08" db="EMBL/GenBank/DDBJ databases">
        <authorList>
            <person name="Mendez C."/>
            <person name="Richter M."/>
            <person name="Ferrer M."/>
            <person name="Sanchez J."/>
        </authorList>
    </citation>
    <scope>NUCLEOTIDE SEQUENCE</scope>
</reference>
<keyword evidence="1" id="KW-0227">DNA damage</keyword>
<dbReference type="GO" id="GO:0016787">
    <property type="term" value="F:hydrolase activity"/>
    <property type="evidence" value="ECO:0007669"/>
    <property type="project" value="UniProtKB-KW"/>
</dbReference>
<dbReference type="Pfam" id="PF00270">
    <property type="entry name" value="DEAD"/>
    <property type="match status" value="1"/>
</dbReference>
<proteinExistence type="predicted"/>
<dbReference type="GO" id="GO:0003678">
    <property type="term" value="F:DNA helicase activity"/>
    <property type="evidence" value="ECO:0007669"/>
    <property type="project" value="TreeGrafter"/>
</dbReference>
<dbReference type="InterPro" id="IPR047112">
    <property type="entry name" value="RecG/Mfd"/>
</dbReference>
<sequence>HQPETMLEAKVARKRLVFDELLRLQLLLVAEKVKREQTSKGISHDVSPFKIGNATLTSDFLEQIPFSLTTAQGKVISEIASDMSSPIPMHRLLQGDVGSGKTLVALVSMLMAVQSGYQAALLAPTTVLAEQHLLSIKAQLGDFRVEAKNDQDQMLFPMENRPLRVEALTGQTTATRRRLILKDLRDGAIDILIGTHALLVEGVEFKGLGALVVDEQHRFGVEQRSLLREREKI</sequence>
<gene>
    <name evidence="7" type="ORF">B1A_19644</name>
</gene>
<feature type="non-terminal residue" evidence="7">
    <location>
        <position position="1"/>
    </location>
</feature>
<evidence type="ECO:0000313" key="7">
    <source>
        <dbReference type="EMBL" id="EQD32015.1"/>
    </source>
</evidence>
<dbReference type="InterPro" id="IPR011545">
    <property type="entry name" value="DEAD/DEAH_box_helicase_dom"/>
</dbReference>
<dbReference type="SUPFAM" id="SSF52540">
    <property type="entry name" value="P-loop containing nucleoside triphosphate hydrolases"/>
    <property type="match status" value="1"/>
</dbReference>
<dbReference type="AlphaFoldDB" id="T0ZQC8"/>
<evidence type="ECO:0000256" key="1">
    <source>
        <dbReference type="ARBA" id="ARBA00022763"/>
    </source>
</evidence>
<feature type="non-terminal residue" evidence="7">
    <location>
        <position position="233"/>
    </location>
</feature>
<accession>T0ZQC8</accession>
<name>T0ZQC8_9ZZZZ</name>
<dbReference type="InterPro" id="IPR027417">
    <property type="entry name" value="P-loop_NTPase"/>
</dbReference>
<dbReference type="SMART" id="SM00487">
    <property type="entry name" value="DEXDc"/>
    <property type="match status" value="1"/>
</dbReference>
<keyword evidence="4" id="KW-0238">DNA-binding</keyword>
<dbReference type="Gene3D" id="3.40.50.300">
    <property type="entry name" value="P-loop containing nucleotide triphosphate hydrolases"/>
    <property type="match status" value="1"/>
</dbReference>
<dbReference type="GO" id="GO:0003677">
    <property type="term" value="F:DNA binding"/>
    <property type="evidence" value="ECO:0007669"/>
    <property type="project" value="UniProtKB-KW"/>
</dbReference>
<keyword evidence="2" id="KW-0378">Hydrolase</keyword>
<evidence type="ECO:0000256" key="2">
    <source>
        <dbReference type="ARBA" id="ARBA00022801"/>
    </source>
</evidence>
<dbReference type="PANTHER" id="PTHR47964:SF1">
    <property type="entry name" value="ATP-DEPENDENT DNA HELICASE HOMOLOG RECG, CHLOROPLASTIC"/>
    <property type="match status" value="1"/>
</dbReference>